<organism evidence="2 3">
    <name type="scientific">Daphnia sinensis</name>
    <dbReference type="NCBI Taxonomy" id="1820382"/>
    <lineage>
        <taxon>Eukaryota</taxon>
        <taxon>Metazoa</taxon>
        <taxon>Ecdysozoa</taxon>
        <taxon>Arthropoda</taxon>
        <taxon>Crustacea</taxon>
        <taxon>Branchiopoda</taxon>
        <taxon>Diplostraca</taxon>
        <taxon>Cladocera</taxon>
        <taxon>Anomopoda</taxon>
        <taxon>Daphniidae</taxon>
        <taxon>Daphnia</taxon>
        <taxon>Daphnia similis group</taxon>
    </lineage>
</organism>
<sequence>MRAKKFSAKLTIFMIFSITGITLGDNPALVQKRGIENNIIQEEDASNNAVSTVSEKSTISLKNERGKCVEYLESSLKEFLQKTTPPTSRDSATHPGTAIDEILHKKTIELMSNCKGAQIDVKQHVITEVDSCKRNFEQLVIQRILLKVKIYYRHNPLVLEIDMFSYCV</sequence>
<evidence type="ECO:0000313" key="3">
    <source>
        <dbReference type="Proteomes" id="UP000820818"/>
    </source>
</evidence>
<gene>
    <name evidence="2" type="ORF">GHT06_022756</name>
</gene>
<feature type="chain" id="PRO_5042247278" evidence="1">
    <location>
        <begin position="25"/>
        <end position="168"/>
    </location>
</feature>
<dbReference type="AlphaFoldDB" id="A0AAD5PRD3"/>
<dbReference type="EMBL" id="WJBH02000010">
    <property type="protein sequence ID" value="KAI9552390.1"/>
    <property type="molecule type" value="Genomic_DNA"/>
</dbReference>
<dbReference type="Proteomes" id="UP000820818">
    <property type="component" value="Linkage Group LG10"/>
</dbReference>
<feature type="signal peptide" evidence="1">
    <location>
        <begin position="1"/>
        <end position="24"/>
    </location>
</feature>
<proteinExistence type="predicted"/>
<comment type="caution">
    <text evidence="2">The sequence shown here is derived from an EMBL/GenBank/DDBJ whole genome shotgun (WGS) entry which is preliminary data.</text>
</comment>
<evidence type="ECO:0000313" key="2">
    <source>
        <dbReference type="EMBL" id="KAI9552390.1"/>
    </source>
</evidence>
<name>A0AAD5PRD3_9CRUS</name>
<accession>A0AAD5PRD3</accession>
<protein>
    <submittedName>
        <fullName evidence="2">Uncharacterized protein</fullName>
    </submittedName>
</protein>
<keyword evidence="3" id="KW-1185">Reference proteome</keyword>
<reference evidence="2 3" key="1">
    <citation type="submission" date="2022-05" db="EMBL/GenBank/DDBJ databases">
        <title>A multi-omics perspective on studying reproductive biology in Daphnia sinensis.</title>
        <authorList>
            <person name="Jia J."/>
        </authorList>
    </citation>
    <scope>NUCLEOTIDE SEQUENCE [LARGE SCALE GENOMIC DNA]</scope>
    <source>
        <strain evidence="2 3">WSL</strain>
    </source>
</reference>
<evidence type="ECO:0000256" key="1">
    <source>
        <dbReference type="SAM" id="SignalP"/>
    </source>
</evidence>
<keyword evidence="1" id="KW-0732">Signal</keyword>